<dbReference type="InterPro" id="IPR015915">
    <property type="entry name" value="Kelch-typ_b-propeller"/>
</dbReference>
<comment type="caution">
    <text evidence="1">The sequence shown here is derived from an EMBL/GenBank/DDBJ whole genome shotgun (WGS) entry which is preliminary data.</text>
</comment>
<reference evidence="1" key="1">
    <citation type="submission" date="2023-03" db="EMBL/GenBank/DDBJ databases">
        <title>Massive genome expansion in bonnet fungi (Mycena s.s.) driven by repeated elements and novel gene families across ecological guilds.</title>
        <authorList>
            <consortium name="Lawrence Berkeley National Laboratory"/>
            <person name="Harder C.B."/>
            <person name="Miyauchi S."/>
            <person name="Viragh M."/>
            <person name="Kuo A."/>
            <person name="Thoen E."/>
            <person name="Andreopoulos B."/>
            <person name="Lu D."/>
            <person name="Skrede I."/>
            <person name="Drula E."/>
            <person name="Henrissat B."/>
            <person name="Morin E."/>
            <person name="Kohler A."/>
            <person name="Barry K."/>
            <person name="LaButti K."/>
            <person name="Morin E."/>
            <person name="Salamov A."/>
            <person name="Lipzen A."/>
            <person name="Mereny Z."/>
            <person name="Hegedus B."/>
            <person name="Baldrian P."/>
            <person name="Stursova M."/>
            <person name="Weitz H."/>
            <person name="Taylor A."/>
            <person name="Grigoriev I.V."/>
            <person name="Nagy L.G."/>
            <person name="Martin F."/>
            <person name="Kauserud H."/>
        </authorList>
    </citation>
    <scope>NUCLEOTIDE SEQUENCE</scope>
    <source>
        <strain evidence="1">CBHHK182m</strain>
    </source>
</reference>
<keyword evidence="2" id="KW-1185">Reference proteome</keyword>
<evidence type="ECO:0000313" key="1">
    <source>
        <dbReference type="EMBL" id="KAJ7706486.1"/>
    </source>
</evidence>
<dbReference type="Proteomes" id="UP001215598">
    <property type="component" value="Unassembled WGS sequence"/>
</dbReference>
<dbReference type="Gene3D" id="2.120.10.80">
    <property type="entry name" value="Kelch-type beta propeller"/>
    <property type="match status" value="1"/>
</dbReference>
<dbReference type="AlphaFoldDB" id="A0AAD7GW61"/>
<evidence type="ECO:0000313" key="2">
    <source>
        <dbReference type="Proteomes" id="UP001215598"/>
    </source>
</evidence>
<name>A0AAD7GW61_9AGAR</name>
<gene>
    <name evidence="1" type="ORF">B0H16DRAFT_1668163</name>
</gene>
<protein>
    <submittedName>
        <fullName evidence="1">Uncharacterized protein</fullName>
    </submittedName>
</protein>
<accession>A0AAD7GW61</accession>
<dbReference type="InterPro" id="IPR011043">
    <property type="entry name" value="Gal_Oxase/kelch_b-propeller"/>
</dbReference>
<sequence>MELHIPTRRWRRLSGSVVPRPSKTGPGPRAECHSWVGKGRDRIFFMYGQADRQGAMTFEQEHASLYSHAYGDLWNWDIKGEKWFRERLRGNMPSPRAESSCVYNEILDKVIVFGGYSPTWLEDLQDAVTYTYYADTFIGDMNSTPSSQPSKRPPVTWKHVLTRGFPTYRANPTLVTDARTGKIFLFGGYKNTVYVPSKNAAGSSSRSFTDLWQLRLDLPGGFFEGVDVDEEARTAKAGPWQRCFACSSIGPWKRCGGSCNGRAFFCDPQCLKQGWKEHKEKHECGKV</sequence>
<dbReference type="EMBL" id="JARKIB010000460">
    <property type="protein sequence ID" value="KAJ7706486.1"/>
    <property type="molecule type" value="Genomic_DNA"/>
</dbReference>
<organism evidence="1 2">
    <name type="scientific">Mycena metata</name>
    <dbReference type="NCBI Taxonomy" id="1033252"/>
    <lineage>
        <taxon>Eukaryota</taxon>
        <taxon>Fungi</taxon>
        <taxon>Dikarya</taxon>
        <taxon>Basidiomycota</taxon>
        <taxon>Agaricomycotina</taxon>
        <taxon>Agaricomycetes</taxon>
        <taxon>Agaricomycetidae</taxon>
        <taxon>Agaricales</taxon>
        <taxon>Marasmiineae</taxon>
        <taxon>Mycenaceae</taxon>
        <taxon>Mycena</taxon>
    </lineage>
</organism>
<proteinExistence type="predicted"/>
<dbReference type="SUPFAM" id="SSF50965">
    <property type="entry name" value="Galactose oxidase, central domain"/>
    <property type="match status" value="1"/>
</dbReference>